<dbReference type="AlphaFoldDB" id="A0AA39QFK5"/>
<proteinExistence type="predicted"/>
<organism evidence="1 2">
    <name type="scientific">Armillaria luteobubalina</name>
    <dbReference type="NCBI Taxonomy" id="153913"/>
    <lineage>
        <taxon>Eukaryota</taxon>
        <taxon>Fungi</taxon>
        <taxon>Dikarya</taxon>
        <taxon>Basidiomycota</taxon>
        <taxon>Agaricomycotina</taxon>
        <taxon>Agaricomycetes</taxon>
        <taxon>Agaricomycetidae</taxon>
        <taxon>Agaricales</taxon>
        <taxon>Marasmiineae</taxon>
        <taxon>Physalacriaceae</taxon>
        <taxon>Armillaria</taxon>
    </lineage>
</organism>
<evidence type="ECO:0000313" key="1">
    <source>
        <dbReference type="EMBL" id="KAK0502012.1"/>
    </source>
</evidence>
<comment type="caution">
    <text evidence="1">The sequence shown here is derived from an EMBL/GenBank/DDBJ whole genome shotgun (WGS) entry which is preliminary data.</text>
</comment>
<dbReference type="EMBL" id="JAUEPU010000005">
    <property type="protein sequence ID" value="KAK0502012.1"/>
    <property type="molecule type" value="Genomic_DNA"/>
</dbReference>
<gene>
    <name evidence="1" type="ORF">EDD18DRAFT_1100507</name>
</gene>
<protein>
    <submittedName>
        <fullName evidence="1">Uncharacterized protein</fullName>
    </submittedName>
</protein>
<sequence length="297" mass="32740">MQSTCSNAVSSNTVTLPHLNSSTRIHSVPDRFTSVDSLGQLRKKYFGTQKKSNEQQVALLERATCSKVQKRGDLWAWLRISLEKGYVLPLSGFREVFWIVGLSETYSKATYVSSRESSSEGCLPSIFLIMYVEKGCPGTLSLSPPSRAHLWKPPMDDCVVSASQVVQDAVRVFRRGLQYIGRQLSSYSRRMNACDMRHADIDVQAPTNMHGLRESAGENECWACAAEGGTRKRREINTSMGWAIISAGAVEGGLFLAEAKWKRGGWAGVADGGHVWMTVEGWAVDGGGWRTGLRVTL</sequence>
<keyword evidence="2" id="KW-1185">Reference proteome</keyword>
<name>A0AA39QFK5_9AGAR</name>
<dbReference type="Proteomes" id="UP001175228">
    <property type="component" value="Unassembled WGS sequence"/>
</dbReference>
<accession>A0AA39QFK5</accession>
<reference evidence="1" key="1">
    <citation type="submission" date="2023-06" db="EMBL/GenBank/DDBJ databases">
        <authorList>
            <consortium name="Lawrence Berkeley National Laboratory"/>
            <person name="Ahrendt S."/>
            <person name="Sahu N."/>
            <person name="Indic B."/>
            <person name="Wong-Bajracharya J."/>
            <person name="Merenyi Z."/>
            <person name="Ke H.-M."/>
            <person name="Monk M."/>
            <person name="Kocsube S."/>
            <person name="Drula E."/>
            <person name="Lipzen A."/>
            <person name="Balint B."/>
            <person name="Henrissat B."/>
            <person name="Andreopoulos B."/>
            <person name="Martin F.M."/>
            <person name="Harder C.B."/>
            <person name="Rigling D."/>
            <person name="Ford K.L."/>
            <person name="Foster G.D."/>
            <person name="Pangilinan J."/>
            <person name="Papanicolaou A."/>
            <person name="Barry K."/>
            <person name="LaButti K."/>
            <person name="Viragh M."/>
            <person name="Koriabine M."/>
            <person name="Yan M."/>
            <person name="Riley R."/>
            <person name="Champramary S."/>
            <person name="Plett K.L."/>
            <person name="Tsai I.J."/>
            <person name="Slot J."/>
            <person name="Sipos G."/>
            <person name="Plett J."/>
            <person name="Nagy L.G."/>
            <person name="Grigoriev I.V."/>
        </authorList>
    </citation>
    <scope>NUCLEOTIDE SEQUENCE</scope>
    <source>
        <strain evidence="1">HWK02</strain>
    </source>
</reference>
<evidence type="ECO:0000313" key="2">
    <source>
        <dbReference type="Proteomes" id="UP001175228"/>
    </source>
</evidence>